<evidence type="ECO:0000313" key="2">
    <source>
        <dbReference type="EMBL" id="KAJ5180239.1"/>
    </source>
</evidence>
<reference evidence="2" key="2">
    <citation type="journal article" date="2023" name="IMA Fungus">
        <title>Comparative genomic study of the Penicillium genus elucidates a diverse pangenome and 15 lateral gene transfer events.</title>
        <authorList>
            <person name="Petersen C."/>
            <person name="Sorensen T."/>
            <person name="Nielsen M.R."/>
            <person name="Sondergaard T.E."/>
            <person name="Sorensen J.L."/>
            <person name="Fitzpatrick D.A."/>
            <person name="Frisvad J.C."/>
            <person name="Nielsen K.L."/>
        </authorList>
    </citation>
    <scope>NUCLEOTIDE SEQUENCE</scope>
    <source>
        <strain evidence="2">IBT 21917</strain>
    </source>
</reference>
<name>A0A9W9IJM1_9EURO</name>
<accession>A0A9W9IJM1</accession>
<dbReference type="EMBL" id="JAPQKO010000002">
    <property type="protein sequence ID" value="KAJ5180239.1"/>
    <property type="molecule type" value="Genomic_DNA"/>
</dbReference>
<keyword evidence="3" id="KW-1185">Reference proteome</keyword>
<dbReference type="Proteomes" id="UP001146351">
    <property type="component" value="Unassembled WGS sequence"/>
</dbReference>
<feature type="region of interest" description="Disordered" evidence="1">
    <location>
        <begin position="40"/>
        <end position="77"/>
    </location>
</feature>
<evidence type="ECO:0000313" key="3">
    <source>
        <dbReference type="Proteomes" id="UP001146351"/>
    </source>
</evidence>
<evidence type="ECO:0000256" key="1">
    <source>
        <dbReference type="SAM" id="MobiDB-lite"/>
    </source>
</evidence>
<comment type="caution">
    <text evidence="2">The sequence shown here is derived from an EMBL/GenBank/DDBJ whole genome shotgun (WGS) entry which is preliminary data.</text>
</comment>
<organism evidence="2 3">
    <name type="scientific">Penicillium capsulatum</name>
    <dbReference type="NCBI Taxonomy" id="69766"/>
    <lineage>
        <taxon>Eukaryota</taxon>
        <taxon>Fungi</taxon>
        <taxon>Dikarya</taxon>
        <taxon>Ascomycota</taxon>
        <taxon>Pezizomycotina</taxon>
        <taxon>Eurotiomycetes</taxon>
        <taxon>Eurotiomycetidae</taxon>
        <taxon>Eurotiales</taxon>
        <taxon>Aspergillaceae</taxon>
        <taxon>Penicillium</taxon>
    </lineage>
</organism>
<sequence length="77" mass="8599">MLVSLKGDEMDEVEQKPIEWALELERDDVATLEDMMGASSVRSRKRRLLGGGRGGRVSYKPRLHKNDVPLPTPALVP</sequence>
<protein>
    <submittedName>
        <fullName evidence="2">Uncharacterized protein</fullName>
    </submittedName>
</protein>
<gene>
    <name evidence="2" type="ORF">N7492_003449</name>
</gene>
<dbReference type="AlphaFoldDB" id="A0A9W9IJM1"/>
<reference evidence="2" key="1">
    <citation type="submission" date="2022-11" db="EMBL/GenBank/DDBJ databases">
        <authorList>
            <person name="Petersen C."/>
        </authorList>
    </citation>
    <scope>NUCLEOTIDE SEQUENCE</scope>
    <source>
        <strain evidence="2">IBT 21917</strain>
    </source>
</reference>
<proteinExistence type="predicted"/>